<evidence type="ECO:0000256" key="1">
    <source>
        <dbReference type="SAM" id="MobiDB-lite"/>
    </source>
</evidence>
<organism evidence="2 3">
    <name type="scientific">Romanomermis culicivorax</name>
    <name type="common">Nematode worm</name>
    <dbReference type="NCBI Taxonomy" id="13658"/>
    <lineage>
        <taxon>Eukaryota</taxon>
        <taxon>Metazoa</taxon>
        <taxon>Ecdysozoa</taxon>
        <taxon>Nematoda</taxon>
        <taxon>Enoplea</taxon>
        <taxon>Dorylaimia</taxon>
        <taxon>Mermithida</taxon>
        <taxon>Mermithoidea</taxon>
        <taxon>Mermithidae</taxon>
        <taxon>Romanomermis</taxon>
    </lineage>
</organism>
<feature type="compositionally biased region" description="Pro residues" evidence="1">
    <location>
        <begin position="1"/>
        <end position="33"/>
    </location>
</feature>
<proteinExistence type="predicted"/>
<feature type="region of interest" description="Disordered" evidence="1">
    <location>
        <begin position="1"/>
        <end position="62"/>
    </location>
</feature>
<feature type="compositionally biased region" description="Pro residues" evidence="1">
    <location>
        <begin position="50"/>
        <end position="60"/>
    </location>
</feature>
<dbReference type="AlphaFoldDB" id="A0A915KM26"/>
<evidence type="ECO:0000313" key="3">
    <source>
        <dbReference type="WBParaSite" id="nRc.2.0.1.t39483-RA"/>
    </source>
</evidence>
<sequence length="114" mass="12263">MAPPPPWPMPPMMPPFPMFPIGGPAPPPPPPPLSSSNGDNSSKDQAHLFMPPPPPPPPSESPVTVVMRIAITARNEQLTENDFVGDGHTLSHGCEKIAKVDAFCVDADFHRRRA</sequence>
<dbReference type="Proteomes" id="UP000887565">
    <property type="component" value="Unplaced"/>
</dbReference>
<protein>
    <submittedName>
        <fullName evidence="3">Uncharacterized protein</fullName>
    </submittedName>
</protein>
<dbReference type="WBParaSite" id="nRc.2.0.1.t39483-RA">
    <property type="protein sequence ID" value="nRc.2.0.1.t39483-RA"/>
    <property type="gene ID" value="nRc.2.0.1.g39483"/>
</dbReference>
<evidence type="ECO:0000313" key="2">
    <source>
        <dbReference type="Proteomes" id="UP000887565"/>
    </source>
</evidence>
<reference evidence="3" key="1">
    <citation type="submission" date="2022-11" db="UniProtKB">
        <authorList>
            <consortium name="WormBaseParasite"/>
        </authorList>
    </citation>
    <scope>IDENTIFICATION</scope>
</reference>
<keyword evidence="2" id="KW-1185">Reference proteome</keyword>
<accession>A0A915KM26</accession>
<name>A0A915KM26_ROMCU</name>